<keyword evidence="2" id="KW-0472">Membrane</keyword>
<dbReference type="PROSITE" id="PS51318">
    <property type="entry name" value="TAT"/>
    <property type="match status" value="1"/>
</dbReference>
<dbReference type="InterPro" id="IPR002818">
    <property type="entry name" value="DJ-1/PfpI"/>
</dbReference>
<reference evidence="6" key="1">
    <citation type="submission" date="2016-10" db="EMBL/GenBank/DDBJ databases">
        <authorList>
            <person name="Varghese N."/>
            <person name="Submissions S."/>
        </authorList>
    </citation>
    <scope>NUCLEOTIDE SEQUENCE [LARGE SCALE GENOMIC DNA]</scope>
    <source>
        <strain evidence="6">CL127</strain>
    </source>
</reference>
<dbReference type="RefSeq" id="WP_220387889.1">
    <property type="nucleotide sequence ID" value="NZ_FOYR01000004.1"/>
</dbReference>
<accession>A0A1I6J2I4</accession>
<keyword evidence="3" id="KW-0732">Signal</keyword>
<dbReference type="EMBL" id="FOYR01000004">
    <property type="protein sequence ID" value="SFR73081.1"/>
    <property type="molecule type" value="Genomic_DNA"/>
</dbReference>
<proteinExistence type="predicted"/>
<dbReference type="InterPro" id="IPR052158">
    <property type="entry name" value="INH-QAR"/>
</dbReference>
<feature type="domain" description="DJ-1/PfpI" evidence="4">
    <location>
        <begin position="61"/>
        <end position="228"/>
    </location>
</feature>
<organism evidence="5 6">
    <name type="scientific">Microbacterium azadirachtae</name>
    <dbReference type="NCBI Taxonomy" id="582680"/>
    <lineage>
        <taxon>Bacteria</taxon>
        <taxon>Bacillati</taxon>
        <taxon>Actinomycetota</taxon>
        <taxon>Actinomycetes</taxon>
        <taxon>Micrococcales</taxon>
        <taxon>Microbacteriaceae</taxon>
        <taxon>Microbacterium</taxon>
    </lineage>
</organism>
<evidence type="ECO:0000256" key="3">
    <source>
        <dbReference type="SAM" id="SignalP"/>
    </source>
</evidence>
<name>A0A1I6J2I4_9MICO</name>
<dbReference type="InterPro" id="IPR006311">
    <property type="entry name" value="TAT_signal"/>
</dbReference>
<dbReference type="PANTHER" id="PTHR43130:SF3">
    <property type="entry name" value="HTH-TYPE TRANSCRIPTIONAL REGULATOR RV1931C"/>
    <property type="match status" value="1"/>
</dbReference>
<evidence type="ECO:0000256" key="1">
    <source>
        <dbReference type="SAM" id="MobiDB-lite"/>
    </source>
</evidence>
<sequence length="472" mass="48962">MNTFLRRALLTAGGIALSAAVLGGTAAAGFATTMAQDFAPLPARSAATATTRPAAPDRIQVAILLGRSGTVATDAIGPYGVFAASDRFDVRTVSASRAPVALSGGLTTVPDATFDDYASGRLPRPEFVVVPAIADPSGAGEAELRAFIETAHDAGARVMGVCAGARVLVETSVLHGRRATSFWSDIDGMTSAHPETTWVRGQRWVEDGDVLTTAGVSSGIAASLHVVQQRAGTAEAVRIADEVRYPHWAPDGSTDIPVNTVSLGDYPYVLGATLPWGQPRYGLGLTPGVDEIQVAAAAELYGGAAFTAHVVPVAEREEVVTRHGMTLLATPVGDAGRLDRLVIPGTTSPAPLADAAPGVPVFLPAVAAGSGNASFDPILADIARTDGRHVAEIAAKYIEYPLPPLPRQDGTPVRVTVIAIVALVLAVAAGIVPALLRRLWIRRHSRRVMSTETNMSEAPDPAYTPRSGAMSE</sequence>
<feature type="signal peptide" evidence="3">
    <location>
        <begin position="1"/>
        <end position="23"/>
    </location>
</feature>
<dbReference type="AlphaFoldDB" id="A0A1I6J2I4"/>
<evidence type="ECO:0000313" key="5">
    <source>
        <dbReference type="EMBL" id="SFR73081.1"/>
    </source>
</evidence>
<dbReference type="InterPro" id="IPR029062">
    <property type="entry name" value="Class_I_gatase-like"/>
</dbReference>
<dbReference type="Pfam" id="PF01965">
    <property type="entry name" value="DJ-1_PfpI"/>
    <property type="match status" value="1"/>
</dbReference>
<evidence type="ECO:0000259" key="4">
    <source>
        <dbReference type="Pfam" id="PF01965"/>
    </source>
</evidence>
<protein>
    <submittedName>
        <fullName evidence="5">DJ-1/PfpI family protein</fullName>
    </submittedName>
</protein>
<feature type="chain" id="PRO_5039058407" evidence="3">
    <location>
        <begin position="24"/>
        <end position="472"/>
    </location>
</feature>
<feature type="region of interest" description="Disordered" evidence="1">
    <location>
        <begin position="450"/>
        <end position="472"/>
    </location>
</feature>
<dbReference type="Proteomes" id="UP000198877">
    <property type="component" value="Unassembled WGS sequence"/>
</dbReference>
<dbReference type="PANTHER" id="PTHR43130">
    <property type="entry name" value="ARAC-FAMILY TRANSCRIPTIONAL REGULATOR"/>
    <property type="match status" value="1"/>
</dbReference>
<evidence type="ECO:0000313" key="6">
    <source>
        <dbReference type="Proteomes" id="UP000198877"/>
    </source>
</evidence>
<evidence type="ECO:0000256" key="2">
    <source>
        <dbReference type="SAM" id="Phobius"/>
    </source>
</evidence>
<dbReference type="Gene3D" id="3.40.50.880">
    <property type="match status" value="1"/>
</dbReference>
<feature type="transmembrane region" description="Helical" evidence="2">
    <location>
        <begin position="415"/>
        <end position="436"/>
    </location>
</feature>
<gene>
    <name evidence="5" type="ORF">SAMN04488591_3247</name>
</gene>
<keyword evidence="2" id="KW-1133">Transmembrane helix</keyword>
<dbReference type="SUPFAM" id="SSF52317">
    <property type="entry name" value="Class I glutamine amidotransferase-like"/>
    <property type="match status" value="1"/>
</dbReference>
<keyword evidence="2" id="KW-0812">Transmembrane</keyword>